<organism evidence="1 2">
    <name type="scientific">Morus notabilis</name>
    <dbReference type="NCBI Taxonomy" id="981085"/>
    <lineage>
        <taxon>Eukaryota</taxon>
        <taxon>Viridiplantae</taxon>
        <taxon>Streptophyta</taxon>
        <taxon>Embryophyta</taxon>
        <taxon>Tracheophyta</taxon>
        <taxon>Spermatophyta</taxon>
        <taxon>Magnoliopsida</taxon>
        <taxon>eudicotyledons</taxon>
        <taxon>Gunneridae</taxon>
        <taxon>Pentapetalae</taxon>
        <taxon>rosids</taxon>
        <taxon>fabids</taxon>
        <taxon>Rosales</taxon>
        <taxon>Moraceae</taxon>
        <taxon>Moreae</taxon>
        <taxon>Morus</taxon>
    </lineage>
</organism>
<protein>
    <submittedName>
        <fullName evidence="1">Uncharacterized protein</fullName>
    </submittedName>
</protein>
<dbReference type="EMBL" id="KE343932">
    <property type="protein sequence ID" value="EXB47195.1"/>
    <property type="molecule type" value="Genomic_DNA"/>
</dbReference>
<reference evidence="2" key="1">
    <citation type="submission" date="2013-01" db="EMBL/GenBank/DDBJ databases">
        <title>Draft Genome Sequence of a Mulberry Tree, Morus notabilis C.K. Schneid.</title>
        <authorList>
            <person name="He N."/>
            <person name="Zhao S."/>
        </authorList>
    </citation>
    <scope>NUCLEOTIDE SEQUENCE</scope>
</reference>
<dbReference type="AlphaFoldDB" id="W9RBG1"/>
<keyword evidence="2" id="KW-1185">Reference proteome</keyword>
<sequence length="77" mass="8597">MRSLGNLKQLRKLGIKQLEAEHGAALCSAIEKQSYLRDLFMETREEAKILEEYIITSSMPSTVVYVWTSGDASTMGA</sequence>
<gene>
    <name evidence="1" type="ORF">L484_001055</name>
</gene>
<dbReference type="Proteomes" id="UP000030645">
    <property type="component" value="Unassembled WGS sequence"/>
</dbReference>
<name>W9RBG1_9ROSA</name>
<evidence type="ECO:0000313" key="2">
    <source>
        <dbReference type="Proteomes" id="UP000030645"/>
    </source>
</evidence>
<accession>W9RBG1</accession>
<proteinExistence type="predicted"/>
<evidence type="ECO:0000313" key="1">
    <source>
        <dbReference type="EMBL" id="EXB47195.1"/>
    </source>
</evidence>